<feature type="region of interest" description="Disordered" evidence="1">
    <location>
        <begin position="50"/>
        <end position="77"/>
    </location>
</feature>
<proteinExistence type="predicted"/>
<organism evidence="2 3">
    <name type="scientific">Chelonia mydas</name>
    <name type="common">Green sea-turtle</name>
    <name type="synonym">Chelonia agassizi</name>
    <dbReference type="NCBI Taxonomy" id="8469"/>
    <lineage>
        <taxon>Eukaryota</taxon>
        <taxon>Metazoa</taxon>
        <taxon>Chordata</taxon>
        <taxon>Craniata</taxon>
        <taxon>Vertebrata</taxon>
        <taxon>Euteleostomi</taxon>
        <taxon>Archelosauria</taxon>
        <taxon>Testudinata</taxon>
        <taxon>Testudines</taxon>
        <taxon>Cryptodira</taxon>
        <taxon>Durocryptodira</taxon>
        <taxon>Americhelydia</taxon>
        <taxon>Chelonioidea</taxon>
        <taxon>Cheloniidae</taxon>
        <taxon>Chelonia</taxon>
    </lineage>
</organism>
<evidence type="ECO:0000256" key="1">
    <source>
        <dbReference type="SAM" id="MobiDB-lite"/>
    </source>
</evidence>
<evidence type="ECO:0000313" key="2">
    <source>
        <dbReference type="EMBL" id="EMP25941.1"/>
    </source>
</evidence>
<accession>M7AL91</accession>
<keyword evidence="3" id="KW-1185">Reference proteome</keyword>
<dbReference type="Proteomes" id="UP000031443">
    <property type="component" value="Unassembled WGS sequence"/>
</dbReference>
<sequence>MDDVMTAAVAEDVRHRTTASLEPPQITAAVMSIVNTSCIILQYVQNQNLQKRARRRQQRGDESDEDMDTDFSQSTGPGSLDILVAMGQAHAVDHRFRARETSTDWWDCIVLQTEEAERTVHKPLKDGAKCRREHRDRWDVKQCIPGHWDMTQNALRPPLPSHNSYQQKRKRCSVVQLHRSEYCRKCEHAIAQAADSVPTQQQFPFSALCNCQRCNWASIDIHTLHPKLWSWLVLII</sequence>
<dbReference type="AlphaFoldDB" id="M7AL91"/>
<dbReference type="EMBL" id="KB585326">
    <property type="protein sequence ID" value="EMP25941.1"/>
    <property type="molecule type" value="Genomic_DNA"/>
</dbReference>
<gene>
    <name evidence="2" type="ORF">UY3_16938</name>
</gene>
<evidence type="ECO:0000313" key="3">
    <source>
        <dbReference type="Proteomes" id="UP000031443"/>
    </source>
</evidence>
<protein>
    <submittedName>
        <fullName evidence="2">Uncharacterized protein</fullName>
    </submittedName>
</protein>
<reference evidence="3" key="1">
    <citation type="journal article" date="2013" name="Nat. Genet.">
        <title>The draft genomes of soft-shell turtle and green sea turtle yield insights into the development and evolution of the turtle-specific body plan.</title>
        <authorList>
            <person name="Wang Z."/>
            <person name="Pascual-Anaya J."/>
            <person name="Zadissa A."/>
            <person name="Li W."/>
            <person name="Niimura Y."/>
            <person name="Huang Z."/>
            <person name="Li C."/>
            <person name="White S."/>
            <person name="Xiong Z."/>
            <person name="Fang D."/>
            <person name="Wang B."/>
            <person name="Ming Y."/>
            <person name="Chen Y."/>
            <person name="Zheng Y."/>
            <person name="Kuraku S."/>
            <person name="Pignatelli M."/>
            <person name="Herrero J."/>
            <person name="Beal K."/>
            <person name="Nozawa M."/>
            <person name="Li Q."/>
            <person name="Wang J."/>
            <person name="Zhang H."/>
            <person name="Yu L."/>
            <person name="Shigenobu S."/>
            <person name="Wang J."/>
            <person name="Liu J."/>
            <person name="Flicek P."/>
            <person name="Searle S."/>
            <person name="Wang J."/>
            <person name="Kuratani S."/>
            <person name="Yin Y."/>
            <person name="Aken B."/>
            <person name="Zhang G."/>
            <person name="Irie N."/>
        </authorList>
    </citation>
    <scope>NUCLEOTIDE SEQUENCE [LARGE SCALE GENOMIC DNA]</scope>
</reference>
<name>M7AL91_CHEMY</name>